<evidence type="ECO:0000256" key="9">
    <source>
        <dbReference type="ARBA" id="ARBA00022840"/>
    </source>
</evidence>
<dbReference type="FunFam" id="3.30.300.10:FF:000002">
    <property type="entry name" value="GMP synthase [glutamine-hydrolyzing]"/>
    <property type="match status" value="1"/>
</dbReference>
<dbReference type="Pfam" id="PF00117">
    <property type="entry name" value="GATase"/>
    <property type="match status" value="1"/>
</dbReference>
<dbReference type="PRINTS" id="PR00097">
    <property type="entry name" value="ANTSNTHASEII"/>
</dbReference>
<evidence type="ECO:0000313" key="15">
    <source>
        <dbReference type="Proteomes" id="UP000553766"/>
    </source>
</evidence>
<dbReference type="GO" id="GO:0003921">
    <property type="term" value="F:GMP synthase activity"/>
    <property type="evidence" value="ECO:0007669"/>
    <property type="project" value="InterPro"/>
</dbReference>
<keyword evidence="7 11" id="KW-0332">GMP biosynthesis</keyword>
<dbReference type="Pfam" id="PF00958">
    <property type="entry name" value="GMP_synt_C"/>
    <property type="match status" value="1"/>
</dbReference>
<dbReference type="NCBIfam" id="NF000848">
    <property type="entry name" value="PRK00074.1"/>
    <property type="match status" value="1"/>
</dbReference>
<dbReference type="SUPFAM" id="SSF54810">
    <property type="entry name" value="GMP synthetase C-terminal dimerisation domain"/>
    <property type="match status" value="1"/>
</dbReference>
<dbReference type="EC" id="6.3.5.2" evidence="3 11"/>
<evidence type="ECO:0000256" key="4">
    <source>
        <dbReference type="ARBA" id="ARBA00021562"/>
    </source>
</evidence>
<evidence type="ECO:0000256" key="8">
    <source>
        <dbReference type="ARBA" id="ARBA00022755"/>
    </source>
</evidence>
<keyword evidence="15" id="KW-1185">Reference proteome</keyword>
<dbReference type="PANTHER" id="PTHR11922">
    <property type="entry name" value="GMP SYNTHASE-RELATED"/>
    <property type="match status" value="1"/>
</dbReference>
<organism evidence="14 15">
    <name type="scientific">Rubricella aquisinus</name>
    <dbReference type="NCBI Taxonomy" id="2028108"/>
    <lineage>
        <taxon>Bacteria</taxon>
        <taxon>Pseudomonadati</taxon>
        <taxon>Pseudomonadota</taxon>
        <taxon>Alphaproteobacteria</taxon>
        <taxon>Rhodobacterales</taxon>
        <taxon>Paracoccaceae</taxon>
        <taxon>Rubricella</taxon>
    </lineage>
</organism>
<evidence type="ECO:0000256" key="1">
    <source>
        <dbReference type="ARBA" id="ARBA00002332"/>
    </source>
</evidence>
<comment type="caution">
    <text evidence="14">The sequence shown here is derived from an EMBL/GenBank/DDBJ whole genome shotgun (WGS) entry which is preliminary data.</text>
</comment>
<dbReference type="Gene3D" id="3.30.300.10">
    <property type="match status" value="1"/>
</dbReference>
<dbReference type="Gene3D" id="3.40.50.620">
    <property type="entry name" value="HUPs"/>
    <property type="match status" value="1"/>
</dbReference>
<dbReference type="UniPathway" id="UPA00189">
    <property type="reaction ID" value="UER00296"/>
</dbReference>
<dbReference type="CDD" id="cd01742">
    <property type="entry name" value="GATase1_GMP_Synthase"/>
    <property type="match status" value="1"/>
</dbReference>
<dbReference type="PROSITE" id="PS51553">
    <property type="entry name" value="GMPS_ATP_PPASE"/>
    <property type="match status" value="1"/>
</dbReference>
<evidence type="ECO:0000256" key="10">
    <source>
        <dbReference type="ARBA" id="ARBA00022962"/>
    </source>
</evidence>
<dbReference type="InterPro" id="IPR025777">
    <property type="entry name" value="GMPS_ATP_PPase_dom"/>
</dbReference>
<evidence type="ECO:0000256" key="7">
    <source>
        <dbReference type="ARBA" id="ARBA00022749"/>
    </source>
</evidence>
<gene>
    <name evidence="11" type="primary">guaA</name>
    <name evidence="14" type="ORF">FHS89_001832</name>
</gene>
<dbReference type="InterPro" id="IPR029062">
    <property type="entry name" value="Class_I_gatase-like"/>
</dbReference>
<dbReference type="FunFam" id="3.40.50.880:FF:000001">
    <property type="entry name" value="GMP synthase [glutamine-hydrolyzing]"/>
    <property type="match status" value="1"/>
</dbReference>
<evidence type="ECO:0000256" key="2">
    <source>
        <dbReference type="ARBA" id="ARBA00005153"/>
    </source>
</evidence>
<dbReference type="EMBL" id="JACIJS010000005">
    <property type="protein sequence ID" value="MBB5515812.1"/>
    <property type="molecule type" value="Genomic_DNA"/>
</dbReference>
<dbReference type="InterPro" id="IPR001674">
    <property type="entry name" value="GMP_synth_C"/>
</dbReference>
<dbReference type="GO" id="GO:0005829">
    <property type="term" value="C:cytosol"/>
    <property type="evidence" value="ECO:0007669"/>
    <property type="project" value="TreeGrafter"/>
</dbReference>
<evidence type="ECO:0000256" key="11">
    <source>
        <dbReference type="HAMAP-Rule" id="MF_00344"/>
    </source>
</evidence>
<dbReference type="PANTHER" id="PTHR11922:SF2">
    <property type="entry name" value="GMP SYNTHASE [GLUTAMINE-HYDROLYZING]"/>
    <property type="match status" value="1"/>
</dbReference>
<protein>
    <recommendedName>
        <fullName evidence="4 11">GMP synthase [glutamine-hydrolyzing]</fullName>
        <ecNumber evidence="3 11">6.3.5.2</ecNumber>
    </recommendedName>
    <alternativeName>
        <fullName evidence="11">GMP synthetase</fullName>
    </alternativeName>
    <alternativeName>
        <fullName evidence="11">Glutamine amidotransferase</fullName>
    </alternativeName>
</protein>
<dbReference type="Gene3D" id="3.40.50.880">
    <property type="match status" value="1"/>
</dbReference>
<dbReference type="InterPro" id="IPR017926">
    <property type="entry name" value="GATASE"/>
</dbReference>
<keyword evidence="6 11" id="KW-0547">Nucleotide-binding</keyword>
<dbReference type="InterPro" id="IPR004739">
    <property type="entry name" value="GMP_synth_GATase"/>
</dbReference>
<dbReference type="HAMAP" id="MF_00344">
    <property type="entry name" value="GMP_synthase"/>
    <property type="match status" value="1"/>
</dbReference>
<comment type="function">
    <text evidence="1 11">Catalyzes the synthesis of GMP from XMP.</text>
</comment>
<reference evidence="14 15" key="1">
    <citation type="submission" date="2020-08" db="EMBL/GenBank/DDBJ databases">
        <title>Genomic Encyclopedia of Type Strains, Phase IV (KMG-IV): sequencing the most valuable type-strain genomes for metagenomic binning, comparative biology and taxonomic classification.</title>
        <authorList>
            <person name="Goeker M."/>
        </authorList>
    </citation>
    <scope>NUCLEOTIDE SEQUENCE [LARGE SCALE GENOMIC DNA]</scope>
    <source>
        <strain evidence="14 15">DSM 103377</strain>
    </source>
</reference>
<evidence type="ECO:0000256" key="5">
    <source>
        <dbReference type="ARBA" id="ARBA00022598"/>
    </source>
</evidence>
<comment type="pathway">
    <text evidence="2 11">Purine metabolism; GMP biosynthesis; GMP from XMP (L-Gln route): step 1/1.</text>
</comment>
<feature type="binding site" evidence="12">
    <location>
        <begin position="228"/>
        <end position="234"/>
    </location>
    <ligand>
        <name>ATP</name>
        <dbReference type="ChEBI" id="CHEBI:30616"/>
    </ligand>
</feature>
<evidence type="ECO:0000256" key="12">
    <source>
        <dbReference type="PROSITE-ProRule" id="PRU00886"/>
    </source>
</evidence>
<feature type="active site" evidence="11">
    <location>
        <position position="177"/>
    </location>
</feature>
<name>A0A840WQ65_9RHOB</name>
<dbReference type="InterPro" id="IPR022310">
    <property type="entry name" value="NAD/GMP_synthase"/>
</dbReference>
<keyword evidence="8 11" id="KW-0658">Purine biosynthesis</keyword>
<feature type="domain" description="GMPS ATP-PPase" evidence="13">
    <location>
        <begin position="201"/>
        <end position="393"/>
    </location>
</feature>
<dbReference type="SUPFAM" id="SSF52402">
    <property type="entry name" value="Adenine nucleotide alpha hydrolases-like"/>
    <property type="match status" value="1"/>
</dbReference>
<dbReference type="NCBIfam" id="TIGR00884">
    <property type="entry name" value="guaA_Cterm"/>
    <property type="match status" value="1"/>
</dbReference>
<dbReference type="Pfam" id="PF02540">
    <property type="entry name" value="NAD_synthase"/>
    <property type="match status" value="1"/>
</dbReference>
<dbReference type="AlphaFoldDB" id="A0A840WQ65"/>
<accession>A0A840WQ65</accession>
<evidence type="ECO:0000313" key="14">
    <source>
        <dbReference type="EMBL" id="MBB5515812.1"/>
    </source>
</evidence>
<dbReference type="GO" id="GO:0005524">
    <property type="term" value="F:ATP binding"/>
    <property type="evidence" value="ECO:0007669"/>
    <property type="project" value="UniProtKB-UniRule"/>
</dbReference>
<evidence type="ECO:0000256" key="3">
    <source>
        <dbReference type="ARBA" id="ARBA00012746"/>
    </source>
</evidence>
<dbReference type="SUPFAM" id="SSF52317">
    <property type="entry name" value="Class I glutamine amidotransferase-like"/>
    <property type="match status" value="1"/>
</dbReference>
<dbReference type="Proteomes" id="UP000553766">
    <property type="component" value="Unassembled WGS sequence"/>
</dbReference>
<dbReference type="NCBIfam" id="TIGR00888">
    <property type="entry name" value="guaA_Nterm"/>
    <property type="match status" value="1"/>
</dbReference>
<keyword evidence="9 11" id="KW-0067">ATP-binding</keyword>
<evidence type="ECO:0000259" key="13">
    <source>
        <dbReference type="PROSITE" id="PS51553"/>
    </source>
</evidence>
<sequence>MQIHDHDRLLIVDFGSQVTQLIARRLREANIYCEIHPFQNVTAAFLTEFGPKAVILSGGPASVTDPDSPRAPQEVFTLGVPVLGICYGQQVMMEQLGGKVEAGHHAEFGRAFVTQSNDLDLLDGWFATGPEQVWMSHGDRVTALAPGFEVYGTSPNAPFAIVADPSRHFYAVQFHPEVHHTPNGAGLFRKFTQLAGFTGDWTMAAYKEEAIRLIREQVGDEQVICGLSGGVDSSVAAVLIHEAIGDQLTCVFVDHGLMRANEADEVVTLFRDHYNIPLIHADEADLFIDALEGQDDPEKKRKIIGRLFIEVFEKHAKSIGGAKFLAQGTLYPDVIESVSFSGGPSVTIKSHHNVGGLPERMDMKLVEPLRELFKDEVRALGRELGLPEAFVGRHPFPGPGLAIRCPGGITREKLDILRKADAVYLDQIRKHGLYDEIWQAFAVLLPVRTVGVMGDGRTYDFVCALRAVTSVDGMTADYYPFSHEFLGETASRIINEVRGINRVTYDITSKPPGTIEWE</sequence>
<keyword evidence="10 11" id="KW-0315">Glutamine amidotransferase</keyword>
<dbReference type="InterPro" id="IPR022955">
    <property type="entry name" value="GMP_synthase"/>
</dbReference>
<dbReference type="CDD" id="cd01997">
    <property type="entry name" value="GMP_synthase_C"/>
    <property type="match status" value="1"/>
</dbReference>
<evidence type="ECO:0000256" key="6">
    <source>
        <dbReference type="ARBA" id="ARBA00022741"/>
    </source>
</evidence>
<feature type="active site" description="Nucleophile" evidence="11">
    <location>
        <position position="86"/>
    </location>
</feature>
<dbReference type="PRINTS" id="PR00096">
    <property type="entry name" value="GATASE"/>
</dbReference>
<comment type="subunit">
    <text evidence="11">Homodimer.</text>
</comment>
<feature type="active site" evidence="11">
    <location>
        <position position="175"/>
    </location>
</feature>
<proteinExistence type="inferred from homology"/>
<comment type="catalytic activity">
    <reaction evidence="11">
        <text>XMP + L-glutamine + ATP + H2O = GMP + L-glutamate + AMP + diphosphate + 2 H(+)</text>
        <dbReference type="Rhea" id="RHEA:11680"/>
        <dbReference type="ChEBI" id="CHEBI:15377"/>
        <dbReference type="ChEBI" id="CHEBI:15378"/>
        <dbReference type="ChEBI" id="CHEBI:29985"/>
        <dbReference type="ChEBI" id="CHEBI:30616"/>
        <dbReference type="ChEBI" id="CHEBI:33019"/>
        <dbReference type="ChEBI" id="CHEBI:57464"/>
        <dbReference type="ChEBI" id="CHEBI:58115"/>
        <dbReference type="ChEBI" id="CHEBI:58359"/>
        <dbReference type="ChEBI" id="CHEBI:456215"/>
        <dbReference type="EC" id="6.3.5.2"/>
    </reaction>
</comment>
<dbReference type="RefSeq" id="WP_184010856.1">
    <property type="nucleotide sequence ID" value="NZ_JACIJS010000005.1"/>
</dbReference>
<dbReference type="PROSITE" id="PS51273">
    <property type="entry name" value="GATASE_TYPE_1"/>
    <property type="match status" value="1"/>
</dbReference>
<dbReference type="InterPro" id="IPR014729">
    <property type="entry name" value="Rossmann-like_a/b/a_fold"/>
</dbReference>
<dbReference type="FunFam" id="3.40.50.620:FF:000001">
    <property type="entry name" value="GMP synthase [glutamine-hydrolyzing]"/>
    <property type="match status" value="1"/>
</dbReference>
<keyword evidence="5 11" id="KW-0436">Ligase</keyword>